<dbReference type="PANTHER" id="PTHR43822:SF2">
    <property type="entry name" value="HOMOACONITASE, MITOCHONDRIAL"/>
    <property type="match status" value="1"/>
</dbReference>
<gene>
    <name evidence="7" type="ORF">ABIE13_001369</name>
</gene>
<evidence type="ECO:0000313" key="8">
    <source>
        <dbReference type="Proteomes" id="UP001549320"/>
    </source>
</evidence>
<dbReference type="PANTHER" id="PTHR43822">
    <property type="entry name" value="HOMOACONITASE, MITOCHONDRIAL-RELATED"/>
    <property type="match status" value="1"/>
</dbReference>
<evidence type="ECO:0000313" key="7">
    <source>
        <dbReference type="EMBL" id="MET4576269.1"/>
    </source>
</evidence>
<proteinExistence type="predicted"/>
<dbReference type="Proteomes" id="UP001549320">
    <property type="component" value="Unassembled WGS sequence"/>
</dbReference>
<dbReference type="InterPro" id="IPR050067">
    <property type="entry name" value="IPM_dehydratase_rel_enz"/>
</dbReference>
<dbReference type="Gene3D" id="3.30.499.10">
    <property type="entry name" value="Aconitase, domain 3"/>
    <property type="match status" value="2"/>
</dbReference>
<dbReference type="EC" id="4.2.1.35" evidence="7"/>
<reference evidence="7 8" key="1">
    <citation type="submission" date="2024-06" db="EMBL/GenBank/DDBJ databases">
        <title>Sorghum-associated microbial communities from plants grown in Nebraska, USA.</title>
        <authorList>
            <person name="Schachtman D."/>
        </authorList>
    </citation>
    <scope>NUCLEOTIDE SEQUENCE [LARGE SCALE GENOMIC DNA]</scope>
    <source>
        <strain evidence="7 8">2709</strain>
    </source>
</reference>
<keyword evidence="2" id="KW-0479">Metal-binding</keyword>
<dbReference type="RefSeq" id="WP_354442264.1">
    <property type="nucleotide sequence ID" value="NZ_JBEPSH010000002.1"/>
</dbReference>
<evidence type="ECO:0000256" key="5">
    <source>
        <dbReference type="ARBA" id="ARBA00023239"/>
    </source>
</evidence>
<name>A0ABV2Q5G0_9BURK</name>
<protein>
    <submittedName>
        <fullName evidence="7">3-isopropylmalate/(R)-2-methylmalate dehydratase large subunit</fullName>
        <ecNumber evidence="7">4.2.1.33</ecNumber>
        <ecNumber evidence="7">4.2.1.35</ecNumber>
    </submittedName>
</protein>
<organism evidence="7 8">
    <name type="scientific">Ottowia thiooxydans</name>
    <dbReference type="NCBI Taxonomy" id="219182"/>
    <lineage>
        <taxon>Bacteria</taxon>
        <taxon>Pseudomonadati</taxon>
        <taxon>Pseudomonadota</taxon>
        <taxon>Betaproteobacteria</taxon>
        <taxon>Burkholderiales</taxon>
        <taxon>Comamonadaceae</taxon>
        <taxon>Ottowia</taxon>
    </lineage>
</organism>
<evidence type="ECO:0000256" key="2">
    <source>
        <dbReference type="ARBA" id="ARBA00022723"/>
    </source>
</evidence>
<evidence type="ECO:0000256" key="3">
    <source>
        <dbReference type="ARBA" id="ARBA00023004"/>
    </source>
</evidence>
<dbReference type="InterPro" id="IPR015931">
    <property type="entry name" value="Acnase/IPM_dHydase_lsu_aba_1/3"/>
</dbReference>
<dbReference type="InterPro" id="IPR036008">
    <property type="entry name" value="Aconitase_4Fe-4S_dom"/>
</dbReference>
<comment type="caution">
    <text evidence="7">The sequence shown here is derived from an EMBL/GenBank/DDBJ whole genome shotgun (WGS) entry which is preliminary data.</text>
</comment>
<dbReference type="EC" id="4.2.1.33" evidence="7"/>
<sequence length="447" mass="47705">MPHDSNSSRAAATARKGQTIAQKIIARHASRSHVDIGEYVNCVPDHVVTQELYWPTHKSNLDKIGATRLARPDKAIIVIDHTPSAAVGSAHAATHRLLKDLTAKLGVENFFGPNTGLRHLVLVERGFARPGSLIFSDEGNIASIGAVGALNIPTSADILVPLLKDENWVRVPKTVRINLHGKLQSGVSARDVVQSIIRDYGAGEFLQCCVEYGGPGLQHLTLDDRQTILASTFHTMSDTAIMDVDELALRYVEERANGREYSAVRSDPDASFERVIELDISHLTPLVTVPPELTGATDVNSLAGTPVHQATIGSCAGNRLQDLRDAALILKGRTIAKSVTMYISPGSQNVYAQAAREGLLETFALAGATVLSPGCNTCWGYLGVLSDGENSISTHQFNYQGRNGAESARIYLGSPMTVAASAVCGEITDPRQLLTSATVPSCIAEGG</sequence>
<dbReference type="SUPFAM" id="SSF53732">
    <property type="entry name" value="Aconitase iron-sulfur domain"/>
    <property type="match status" value="1"/>
</dbReference>
<comment type="subunit">
    <text evidence="1">Heterodimer of LeuC and LeuD.</text>
</comment>
<feature type="domain" description="Aconitase/3-isopropylmalate dehydratase large subunit alpha/beta/alpha" evidence="6">
    <location>
        <begin position="23"/>
        <end position="425"/>
    </location>
</feature>
<dbReference type="InterPro" id="IPR001030">
    <property type="entry name" value="Acoase/IPM_deHydtase_lsu_aba"/>
</dbReference>
<evidence type="ECO:0000259" key="6">
    <source>
        <dbReference type="Pfam" id="PF00330"/>
    </source>
</evidence>
<dbReference type="EMBL" id="JBEPSH010000002">
    <property type="protein sequence ID" value="MET4576269.1"/>
    <property type="molecule type" value="Genomic_DNA"/>
</dbReference>
<dbReference type="Pfam" id="PF00330">
    <property type="entry name" value="Aconitase"/>
    <property type="match status" value="1"/>
</dbReference>
<keyword evidence="3" id="KW-0408">Iron</keyword>
<keyword evidence="8" id="KW-1185">Reference proteome</keyword>
<dbReference type="GO" id="GO:0047508">
    <property type="term" value="F:(R)-2-methylmalate dehydratase activity"/>
    <property type="evidence" value="ECO:0007669"/>
    <property type="project" value="UniProtKB-EC"/>
</dbReference>
<keyword evidence="5 7" id="KW-0456">Lyase</keyword>
<evidence type="ECO:0000256" key="1">
    <source>
        <dbReference type="ARBA" id="ARBA00011271"/>
    </source>
</evidence>
<keyword evidence="4" id="KW-0411">Iron-sulfur</keyword>
<accession>A0ABV2Q5G0</accession>
<evidence type="ECO:0000256" key="4">
    <source>
        <dbReference type="ARBA" id="ARBA00023014"/>
    </source>
</evidence>
<dbReference type="GO" id="GO:0003861">
    <property type="term" value="F:3-isopropylmalate dehydratase activity"/>
    <property type="evidence" value="ECO:0007669"/>
    <property type="project" value="UniProtKB-EC"/>
</dbReference>